<dbReference type="SUPFAM" id="SSF50104">
    <property type="entry name" value="Translation proteins SH3-like domain"/>
    <property type="match status" value="1"/>
</dbReference>
<keyword evidence="2" id="KW-0689">Ribosomal protein</keyword>
<keyword evidence="8" id="KW-1185">Reference proteome</keyword>
<dbReference type="Gene3D" id="6.10.250.2270">
    <property type="match status" value="1"/>
</dbReference>
<dbReference type="Pfam" id="PF01929">
    <property type="entry name" value="Ribosomal_L14e"/>
    <property type="match status" value="1"/>
</dbReference>
<accession>A0A2K5PQW6</accession>
<reference evidence="7" key="1">
    <citation type="submission" date="2025-08" db="UniProtKB">
        <authorList>
            <consortium name="Ensembl"/>
        </authorList>
    </citation>
    <scope>IDENTIFICATION</scope>
</reference>
<dbReference type="CDD" id="cd23702">
    <property type="entry name" value="eL14"/>
    <property type="match status" value="1"/>
</dbReference>
<dbReference type="GO" id="GO:0042273">
    <property type="term" value="P:ribosomal large subunit biogenesis"/>
    <property type="evidence" value="ECO:0007669"/>
    <property type="project" value="TreeGrafter"/>
</dbReference>
<comment type="similarity">
    <text evidence="1">Belongs to the eukaryotic ribosomal protein eL14 family.</text>
</comment>
<dbReference type="GO" id="GO:0003735">
    <property type="term" value="F:structural constituent of ribosome"/>
    <property type="evidence" value="ECO:0007669"/>
    <property type="project" value="InterPro"/>
</dbReference>
<dbReference type="GO" id="GO:0003723">
    <property type="term" value="F:RNA binding"/>
    <property type="evidence" value="ECO:0007669"/>
    <property type="project" value="InterPro"/>
</dbReference>
<dbReference type="InterPro" id="IPR008991">
    <property type="entry name" value="Translation_prot_SH3-like_sf"/>
</dbReference>
<dbReference type="AlphaFoldDB" id="A0A2K5PQW6"/>
<dbReference type="InterPro" id="IPR014722">
    <property type="entry name" value="Rib_uL2_dom2"/>
</dbReference>
<dbReference type="GeneTree" id="ENSGT00390000007888"/>
<keyword evidence="3" id="KW-0687">Ribonucleoprotein</keyword>
<organism evidence="7 8">
    <name type="scientific">Cebus imitator</name>
    <name type="common">Panamanian white-faced capuchin</name>
    <name type="synonym">Cebus capucinus imitator</name>
    <dbReference type="NCBI Taxonomy" id="2715852"/>
    <lineage>
        <taxon>Eukaryota</taxon>
        <taxon>Metazoa</taxon>
        <taxon>Chordata</taxon>
        <taxon>Craniata</taxon>
        <taxon>Vertebrata</taxon>
        <taxon>Euteleostomi</taxon>
        <taxon>Mammalia</taxon>
        <taxon>Eutheria</taxon>
        <taxon>Euarchontoglires</taxon>
        <taxon>Primates</taxon>
        <taxon>Haplorrhini</taxon>
        <taxon>Platyrrhini</taxon>
        <taxon>Cebidae</taxon>
        <taxon>Cebinae</taxon>
        <taxon>Cebus</taxon>
    </lineage>
</organism>
<evidence type="ECO:0000313" key="8">
    <source>
        <dbReference type="Proteomes" id="UP000233040"/>
    </source>
</evidence>
<dbReference type="Gene3D" id="2.30.30.30">
    <property type="match status" value="1"/>
</dbReference>
<sequence>VVFRCFLEVGQVAYISFGPHAGKLVVIVDVTDQNRTLDDGPCTKARRRAMAFKCMQLTDFILKFPHSAHQNYVQQDRQKADISTKWAATRWAKKIEARERKANMTDCDHFKVMKAKKMRNRIIKNEQEGGNVMLAEREGWHR</sequence>
<evidence type="ECO:0000259" key="6">
    <source>
        <dbReference type="Pfam" id="PF01929"/>
    </source>
</evidence>
<reference evidence="7" key="2">
    <citation type="submission" date="2025-09" db="UniProtKB">
        <authorList>
            <consortium name="Ensembl"/>
        </authorList>
    </citation>
    <scope>IDENTIFICATION</scope>
</reference>
<evidence type="ECO:0000256" key="1">
    <source>
        <dbReference type="ARBA" id="ARBA00006592"/>
    </source>
</evidence>
<dbReference type="GO" id="GO:0022625">
    <property type="term" value="C:cytosolic large ribosomal subunit"/>
    <property type="evidence" value="ECO:0007669"/>
    <property type="project" value="TreeGrafter"/>
</dbReference>
<dbReference type="Ensembl" id="ENSCCAT00000023357.1">
    <property type="protein sequence ID" value="ENSCCAP00000005996.1"/>
    <property type="gene ID" value="ENSCCAG00000020763.1"/>
</dbReference>
<dbReference type="GO" id="GO:0006412">
    <property type="term" value="P:translation"/>
    <property type="evidence" value="ECO:0007669"/>
    <property type="project" value="InterPro"/>
</dbReference>
<evidence type="ECO:0000256" key="2">
    <source>
        <dbReference type="ARBA" id="ARBA00022980"/>
    </source>
</evidence>
<name>A0A2K5PQW6_CEBIM</name>
<dbReference type="InterPro" id="IPR039660">
    <property type="entry name" value="Ribosomal_eL14"/>
</dbReference>
<evidence type="ECO:0000256" key="5">
    <source>
        <dbReference type="ARBA" id="ARBA00035318"/>
    </source>
</evidence>
<proteinExistence type="inferred from homology"/>
<dbReference type="PANTHER" id="PTHR11127">
    <property type="entry name" value="60S RIBOSOMAL PROTEIN L14"/>
    <property type="match status" value="1"/>
</dbReference>
<evidence type="ECO:0000256" key="3">
    <source>
        <dbReference type="ARBA" id="ARBA00023274"/>
    </source>
</evidence>
<evidence type="ECO:0000313" key="7">
    <source>
        <dbReference type="Ensembl" id="ENSCCAP00000005996.1"/>
    </source>
</evidence>
<dbReference type="OMA" id="KLCFVVD"/>
<feature type="domain" description="Large ribosomal subunit protein eL14" evidence="6">
    <location>
        <begin position="47"/>
        <end position="120"/>
    </location>
</feature>
<evidence type="ECO:0000256" key="4">
    <source>
        <dbReference type="ARBA" id="ARBA00035215"/>
    </source>
</evidence>
<dbReference type="InterPro" id="IPR002784">
    <property type="entry name" value="Ribosomal_eL14_dom"/>
</dbReference>
<protein>
    <recommendedName>
        <fullName evidence="4">Large ribosomal subunit protein eL14</fullName>
    </recommendedName>
    <alternativeName>
        <fullName evidence="5">60S ribosomal protein L14</fullName>
    </alternativeName>
</protein>
<dbReference type="PANTHER" id="PTHR11127:SF2">
    <property type="entry name" value="LARGE RIBOSOMAL SUBUNIT PROTEIN EL14"/>
    <property type="match status" value="1"/>
</dbReference>
<dbReference type="FunFam" id="2.30.30.30:FF:000022">
    <property type="entry name" value="60S ribosomal protein L14"/>
    <property type="match status" value="1"/>
</dbReference>
<dbReference type="Proteomes" id="UP000233040">
    <property type="component" value="Unassembled WGS sequence"/>
</dbReference>